<reference evidence="8" key="2">
    <citation type="submission" date="2020-09" db="EMBL/GenBank/DDBJ databases">
        <authorList>
            <person name="Sun Q."/>
            <person name="Kim S."/>
        </authorList>
    </citation>
    <scope>NUCLEOTIDE SEQUENCE</scope>
    <source>
        <strain evidence="8">KCTC 12368</strain>
    </source>
</reference>
<evidence type="ECO:0000256" key="2">
    <source>
        <dbReference type="ARBA" id="ARBA00006275"/>
    </source>
</evidence>
<evidence type="ECO:0000313" key="9">
    <source>
        <dbReference type="Proteomes" id="UP000619457"/>
    </source>
</evidence>
<accession>A0A918QCD4</accession>
<dbReference type="Pfam" id="PF07980">
    <property type="entry name" value="SusD_RagB"/>
    <property type="match status" value="1"/>
</dbReference>
<proteinExistence type="inferred from homology"/>
<dbReference type="EMBL" id="BMWX01000011">
    <property type="protein sequence ID" value="GGZ41409.1"/>
    <property type="molecule type" value="Genomic_DNA"/>
</dbReference>
<feature type="domain" description="SusD-like N-terminal" evidence="7">
    <location>
        <begin position="22"/>
        <end position="207"/>
    </location>
</feature>
<dbReference type="InterPro" id="IPR012944">
    <property type="entry name" value="SusD_RagB_dom"/>
</dbReference>
<evidence type="ECO:0000259" key="7">
    <source>
        <dbReference type="Pfam" id="PF14322"/>
    </source>
</evidence>
<evidence type="ECO:0000259" key="6">
    <source>
        <dbReference type="Pfam" id="PF07980"/>
    </source>
</evidence>
<dbReference type="Pfam" id="PF14322">
    <property type="entry name" value="SusD-like_3"/>
    <property type="match status" value="1"/>
</dbReference>
<comment type="caution">
    <text evidence="8">The sequence shown here is derived from an EMBL/GenBank/DDBJ whole genome shotgun (WGS) entry which is preliminary data.</text>
</comment>
<name>A0A918QCD4_9BACT</name>
<evidence type="ECO:0000313" key="8">
    <source>
        <dbReference type="EMBL" id="GGZ41409.1"/>
    </source>
</evidence>
<protein>
    <recommendedName>
        <fullName evidence="10">Starch-binding associating with outer membrane</fullName>
    </recommendedName>
</protein>
<evidence type="ECO:0000256" key="4">
    <source>
        <dbReference type="ARBA" id="ARBA00023136"/>
    </source>
</evidence>
<dbReference type="PROSITE" id="PS51257">
    <property type="entry name" value="PROKAR_LIPOPROTEIN"/>
    <property type="match status" value="1"/>
</dbReference>
<organism evidence="8 9">
    <name type="scientific">Echinicola pacifica</name>
    <dbReference type="NCBI Taxonomy" id="346377"/>
    <lineage>
        <taxon>Bacteria</taxon>
        <taxon>Pseudomonadati</taxon>
        <taxon>Bacteroidota</taxon>
        <taxon>Cytophagia</taxon>
        <taxon>Cytophagales</taxon>
        <taxon>Cyclobacteriaceae</taxon>
        <taxon>Echinicola</taxon>
    </lineage>
</organism>
<dbReference type="InterPro" id="IPR033985">
    <property type="entry name" value="SusD-like_N"/>
</dbReference>
<evidence type="ECO:0000256" key="5">
    <source>
        <dbReference type="ARBA" id="ARBA00023237"/>
    </source>
</evidence>
<keyword evidence="5" id="KW-0998">Cell outer membrane</keyword>
<dbReference type="Gene3D" id="1.25.40.390">
    <property type="match status" value="1"/>
</dbReference>
<gene>
    <name evidence="8" type="ORF">GCM10007049_38360</name>
</gene>
<feature type="domain" description="RagB/SusD" evidence="6">
    <location>
        <begin position="270"/>
        <end position="598"/>
    </location>
</feature>
<dbReference type="SUPFAM" id="SSF48452">
    <property type="entry name" value="TPR-like"/>
    <property type="match status" value="1"/>
</dbReference>
<keyword evidence="4" id="KW-0472">Membrane</keyword>
<reference evidence="8" key="1">
    <citation type="journal article" date="2014" name="Int. J. Syst. Evol. Microbiol.">
        <title>Complete genome sequence of Corynebacterium casei LMG S-19264T (=DSM 44701T), isolated from a smear-ripened cheese.</title>
        <authorList>
            <consortium name="US DOE Joint Genome Institute (JGI-PGF)"/>
            <person name="Walter F."/>
            <person name="Albersmeier A."/>
            <person name="Kalinowski J."/>
            <person name="Ruckert C."/>
        </authorList>
    </citation>
    <scope>NUCLEOTIDE SEQUENCE</scope>
    <source>
        <strain evidence="8">KCTC 12368</strain>
    </source>
</reference>
<dbReference type="GO" id="GO:0009279">
    <property type="term" value="C:cell outer membrane"/>
    <property type="evidence" value="ECO:0007669"/>
    <property type="project" value="UniProtKB-SubCell"/>
</dbReference>
<dbReference type="AlphaFoldDB" id="A0A918QCD4"/>
<keyword evidence="9" id="KW-1185">Reference proteome</keyword>
<dbReference type="InterPro" id="IPR011990">
    <property type="entry name" value="TPR-like_helical_dom_sf"/>
</dbReference>
<dbReference type="RefSeq" id="WP_018473764.1">
    <property type="nucleotide sequence ID" value="NZ_BMWX01000011.1"/>
</dbReference>
<evidence type="ECO:0000256" key="1">
    <source>
        <dbReference type="ARBA" id="ARBA00004442"/>
    </source>
</evidence>
<evidence type="ECO:0008006" key="10">
    <source>
        <dbReference type="Google" id="ProtNLM"/>
    </source>
</evidence>
<dbReference type="Proteomes" id="UP000619457">
    <property type="component" value="Unassembled WGS sequence"/>
</dbReference>
<sequence>MNKKIIYIGLGLLLGLGACNEEFLDRYPQTSVSPEEFFKSEEDLELYVNGLLSLRSSYDAYHADQSSDNMATTGAVEVKTMMTGDPSSQTLTSGWSWGRLRDINYFLDNYERADASEEARNHFAGLARYYRAMFYFNMVKRYSDLPWYSSSLNPDDDQLYKARDPRATVIENVVADLQFAVEHVRESVPSGTPDVWAVRAFLARVALYEGTYRKYHPELALEASATTFLQLARDMAQQIMDNGNFSLYTTGRPEQDYATLFSSLDLLGNQEVILANPYDVNKDRSGDINYTVFGDYEQSPSRDLLWSYLMVDGSRFTDAEAYQNKTFVEEFQDRDPRLSQTFAYPGWLRSPNTTPYIQVLNKNFSGYHQLKGYANTVDNIAVGSVDFPVYRYAEVLLTFAEARAELGELVQSDLDITINALRERAGMPGMSMGVANANPDPFLAAKYPQLSGANVGALLEIRRERRVEFALEGFRYDDLMRWAAGDLLENIPQGMYFPGLGKYDLTGDGVEDVILVSKDQDIPTGDNKEKNELGVFLIYYKAGEVGDNVDLYLTGGAAGGTMVTDTRERVFETPKYYYRPVPIQETTLNPNLTQIFGWD</sequence>
<keyword evidence="3" id="KW-0732">Signal</keyword>
<comment type="subcellular location">
    <subcellularLocation>
        <location evidence="1">Cell outer membrane</location>
    </subcellularLocation>
</comment>
<evidence type="ECO:0000256" key="3">
    <source>
        <dbReference type="ARBA" id="ARBA00022729"/>
    </source>
</evidence>
<comment type="similarity">
    <text evidence="2">Belongs to the SusD family.</text>
</comment>